<dbReference type="EMBL" id="SJCY01000003">
    <property type="protein sequence ID" value="TDG36898.1"/>
    <property type="molecule type" value="Genomic_DNA"/>
</dbReference>
<name>A0A4R5MMK3_9SPHI</name>
<sequence>MENDIDYGWFNKKRVNISKNFEVDFWAIKFGVKPDHIRDAVSATGRNSIKKIKVYLGIQ</sequence>
<gene>
    <name evidence="1" type="ORF">EZJ43_06360</name>
</gene>
<accession>A0A4R5MMK3</accession>
<dbReference type="InterPro" id="IPR022037">
    <property type="entry name" value="DUF3606"/>
</dbReference>
<protein>
    <submittedName>
        <fullName evidence="1">DUF3606 domain-containing protein</fullName>
    </submittedName>
</protein>
<comment type="caution">
    <text evidence="1">The sequence shown here is derived from an EMBL/GenBank/DDBJ whole genome shotgun (WGS) entry which is preliminary data.</text>
</comment>
<dbReference type="OrthoDB" id="7030114at2"/>
<reference evidence="1 2" key="1">
    <citation type="submission" date="2019-02" db="EMBL/GenBank/DDBJ databases">
        <title>Pedobacter sp. nov., a novel speices isolated from soil of pinguins habitat in Antarcitica.</title>
        <authorList>
            <person name="He R.-H."/>
        </authorList>
    </citation>
    <scope>NUCLEOTIDE SEQUENCE [LARGE SCALE GENOMIC DNA]</scope>
    <source>
        <strain evidence="1 2">E01020</strain>
    </source>
</reference>
<evidence type="ECO:0000313" key="1">
    <source>
        <dbReference type="EMBL" id="TDG36898.1"/>
    </source>
</evidence>
<keyword evidence="2" id="KW-1185">Reference proteome</keyword>
<evidence type="ECO:0000313" key="2">
    <source>
        <dbReference type="Proteomes" id="UP000295668"/>
    </source>
</evidence>
<dbReference type="RefSeq" id="WP_133261844.1">
    <property type="nucleotide sequence ID" value="NZ_SJCY01000003.1"/>
</dbReference>
<proteinExistence type="predicted"/>
<dbReference type="Pfam" id="PF12244">
    <property type="entry name" value="DUF3606"/>
    <property type="match status" value="1"/>
</dbReference>
<organism evidence="1 2">
    <name type="scientific">Pedobacter changchengzhani</name>
    <dbReference type="NCBI Taxonomy" id="2529274"/>
    <lineage>
        <taxon>Bacteria</taxon>
        <taxon>Pseudomonadati</taxon>
        <taxon>Bacteroidota</taxon>
        <taxon>Sphingobacteriia</taxon>
        <taxon>Sphingobacteriales</taxon>
        <taxon>Sphingobacteriaceae</taxon>
        <taxon>Pedobacter</taxon>
    </lineage>
</organism>
<dbReference type="Proteomes" id="UP000295668">
    <property type="component" value="Unassembled WGS sequence"/>
</dbReference>
<dbReference type="AlphaFoldDB" id="A0A4R5MMK3"/>